<evidence type="ECO:0000313" key="1">
    <source>
        <dbReference type="EMBL" id="CAB4171973.1"/>
    </source>
</evidence>
<accession>A0A6J5PKB3</accession>
<sequence>MKTITVKIITGKTRGGFPLCSFSYELPTGHGTVTSSGFNHELDAEKAARASLRSLECTCDFAPVFDFLKATANAA</sequence>
<dbReference type="EMBL" id="LR797289">
    <property type="protein sequence ID" value="CAB4200274.1"/>
    <property type="molecule type" value="Genomic_DNA"/>
</dbReference>
<evidence type="ECO:0000313" key="2">
    <source>
        <dbReference type="EMBL" id="CAB4200274.1"/>
    </source>
</evidence>
<evidence type="ECO:0000313" key="3">
    <source>
        <dbReference type="EMBL" id="CAB5238463.1"/>
    </source>
</evidence>
<reference evidence="1" key="1">
    <citation type="submission" date="2020-05" db="EMBL/GenBank/DDBJ databases">
        <authorList>
            <person name="Chiriac C."/>
            <person name="Salcher M."/>
            <person name="Ghai R."/>
            <person name="Kavagutti S V."/>
        </authorList>
    </citation>
    <scope>NUCLEOTIDE SEQUENCE</scope>
</reference>
<name>A0A6J5PKB3_9CAUD</name>
<dbReference type="EMBL" id="LR796873">
    <property type="protein sequence ID" value="CAB4171973.1"/>
    <property type="molecule type" value="Genomic_DNA"/>
</dbReference>
<gene>
    <name evidence="2" type="ORF">UFOVP1354_32</name>
    <name evidence="3" type="ORF">UFOVP1547_23</name>
    <name evidence="1" type="ORF">UFOVP930_34</name>
</gene>
<proteinExistence type="predicted"/>
<organism evidence="1">
    <name type="scientific">uncultured Caudovirales phage</name>
    <dbReference type="NCBI Taxonomy" id="2100421"/>
    <lineage>
        <taxon>Viruses</taxon>
        <taxon>Duplodnaviria</taxon>
        <taxon>Heunggongvirae</taxon>
        <taxon>Uroviricota</taxon>
        <taxon>Caudoviricetes</taxon>
        <taxon>Peduoviridae</taxon>
        <taxon>Maltschvirus</taxon>
        <taxon>Maltschvirus maltsch</taxon>
    </lineage>
</organism>
<protein>
    <submittedName>
        <fullName evidence="1">Uncharacterized protein</fullName>
    </submittedName>
</protein>
<dbReference type="EMBL" id="LR798461">
    <property type="protein sequence ID" value="CAB5238463.1"/>
    <property type="molecule type" value="Genomic_DNA"/>
</dbReference>